<dbReference type="RefSeq" id="WP_191206710.1">
    <property type="nucleotide sequence ID" value="NZ_JACXZA010000009.1"/>
</dbReference>
<evidence type="ECO:0000256" key="3">
    <source>
        <dbReference type="ARBA" id="ARBA00023163"/>
    </source>
</evidence>
<dbReference type="SUPFAM" id="SSF46689">
    <property type="entry name" value="Homeodomain-like"/>
    <property type="match status" value="2"/>
</dbReference>
<dbReference type="PANTHER" id="PTHR43280:SF28">
    <property type="entry name" value="HTH-TYPE TRANSCRIPTIONAL ACTIVATOR RHAS"/>
    <property type="match status" value="1"/>
</dbReference>
<dbReference type="CDD" id="cd02208">
    <property type="entry name" value="cupin_RmlC-like"/>
    <property type="match status" value="1"/>
</dbReference>
<protein>
    <submittedName>
        <fullName evidence="5">Helix-turn-helix transcriptional regulator</fullName>
    </submittedName>
</protein>
<gene>
    <name evidence="5" type="ORF">H8B09_26870</name>
</gene>
<dbReference type="Gene3D" id="2.60.120.10">
    <property type="entry name" value="Jelly Rolls"/>
    <property type="match status" value="1"/>
</dbReference>
<dbReference type="InterPro" id="IPR003313">
    <property type="entry name" value="AraC-bd"/>
</dbReference>
<keyword evidence="3" id="KW-0804">Transcription</keyword>
<dbReference type="SMART" id="SM00342">
    <property type="entry name" value="HTH_ARAC"/>
    <property type="match status" value="1"/>
</dbReference>
<dbReference type="Pfam" id="PF02311">
    <property type="entry name" value="AraC_binding"/>
    <property type="match status" value="1"/>
</dbReference>
<dbReference type="InterPro" id="IPR037923">
    <property type="entry name" value="HTH-like"/>
</dbReference>
<evidence type="ECO:0000256" key="1">
    <source>
        <dbReference type="ARBA" id="ARBA00023015"/>
    </source>
</evidence>
<keyword evidence="2" id="KW-0238">DNA-binding</keyword>
<dbReference type="EMBL" id="JACXZA010000009">
    <property type="protein sequence ID" value="MBD3922405.1"/>
    <property type="molecule type" value="Genomic_DNA"/>
</dbReference>
<dbReference type="SUPFAM" id="SSF51215">
    <property type="entry name" value="Regulatory protein AraC"/>
    <property type="match status" value="1"/>
</dbReference>
<keyword evidence="6" id="KW-1185">Reference proteome</keyword>
<dbReference type="InterPro" id="IPR014710">
    <property type="entry name" value="RmlC-like_jellyroll"/>
</dbReference>
<dbReference type="InterPro" id="IPR018060">
    <property type="entry name" value="HTH_AraC"/>
</dbReference>
<dbReference type="Proteomes" id="UP000609346">
    <property type="component" value="Unassembled WGS sequence"/>
</dbReference>
<feature type="domain" description="HTH araC/xylS-type" evidence="4">
    <location>
        <begin position="190"/>
        <end position="288"/>
    </location>
</feature>
<evidence type="ECO:0000256" key="2">
    <source>
        <dbReference type="ARBA" id="ARBA00023125"/>
    </source>
</evidence>
<dbReference type="PANTHER" id="PTHR43280">
    <property type="entry name" value="ARAC-FAMILY TRANSCRIPTIONAL REGULATOR"/>
    <property type="match status" value="1"/>
</dbReference>
<organism evidence="5 6">
    <name type="scientific">Paenibacillus terricola</name>
    <dbReference type="NCBI Taxonomy" id="2763503"/>
    <lineage>
        <taxon>Bacteria</taxon>
        <taxon>Bacillati</taxon>
        <taxon>Bacillota</taxon>
        <taxon>Bacilli</taxon>
        <taxon>Bacillales</taxon>
        <taxon>Paenibacillaceae</taxon>
        <taxon>Paenibacillus</taxon>
    </lineage>
</organism>
<comment type="caution">
    <text evidence="5">The sequence shown here is derived from an EMBL/GenBank/DDBJ whole genome shotgun (WGS) entry which is preliminary data.</text>
</comment>
<evidence type="ECO:0000313" key="5">
    <source>
        <dbReference type="EMBL" id="MBD3922405.1"/>
    </source>
</evidence>
<sequence length="292" mass="33885">MNRELWENTELADPAFPINVFHTTFRHVDFLRLHWHEHLEIIHIVQGEAAYQVGGRTIIARQGDLLFINSGELHAASLTNANVPATICTIVFNPSMLNLKEPRISDIVAPYTSGLSLIANEFQQAERLYPQLFDMFARLADEFNAKRPGFELAVRAYCQLLFTWLSREYTATKRSDTEIEMLRLKNDRFKELFTYLEERYMERISVEQAAAIVHLSVYHFCRIFKQITGQTFIQFMNLHRMNKAEQLLMQTSMSITEIAAEVGCSSINSFSKLFRQLKGASPRDVRRDRIRS</sequence>
<dbReference type="Gene3D" id="1.10.10.60">
    <property type="entry name" value="Homeodomain-like"/>
    <property type="match status" value="2"/>
</dbReference>
<name>A0ABR8N3H7_9BACL</name>
<dbReference type="InterPro" id="IPR009057">
    <property type="entry name" value="Homeodomain-like_sf"/>
</dbReference>
<evidence type="ECO:0000313" key="6">
    <source>
        <dbReference type="Proteomes" id="UP000609346"/>
    </source>
</evidence>
<proteinExistence type="predicted"/>
<keyword evidence="1" id="KW-0805">Transcription regulation</keyword>
<dbReference type="Pfam" id="PF12833">
    <property type="entry name" value="HTH_18"/>
    <property type="match status" value="1"/>
</dbReference>
<accession>A0ABR8N3H7</accession>
<evidence type="ECO:0000259" key="4">
    <source>
        <dbReference type="PROSITE" id="PS01124"/>
    </source>
</evidence>
<dbReference type="PROSITE" id="PS01124">
    <property type="entry name" value="HTH_ARAC_FAMILY_2"/>
    <property type="match status" value="1"/>
</dbReference>
<reference evidence="5 6" key="1">
    <citation type="submission" date="2020-09" db="EMBL/GenBank/DDBJ databases">
        <title>Paenibacillus sp. strain PR3 16S rRNA gene Genome sequencing and assembly.</title>
        <authorList>
            <person name="Kim J."/>
        </authorList>
    </citation>
    <scope>NUCLEOTIDE SEQUENCE [LARGE SCALE GENOMIC DNA]</scope>
    <source>
        <strain evidence="5 6">PR3</strain>
    </source>
</reference>